<reference evidence="7 8" key="1">
    <citation type="submission" date="2020-04" db="EMBL/GenBank/DDBJ databases">
        <title>Paenibacillus algicola sp. nov., a novel marine bacterium producing alginate lyase.</title>
        <authorList>
            <person name="Huang H."/>
        </authorList>
    </citation>
    <scope>NUCLEOTIDE SEQUENCE [LARGE SCALE GENOMIC DNA]</scope>
    <source>
        <strain evidence="7 8">L7-75</strain>
    </source>
</reference>
<dbReference type="InterPro" id="IPR027785">
    <property type="entry name" value="UvrD-like_helicase_C"/>
</dbReference>
<organism evidence="7 8">
    <name type="scientific">Paenibacillus lemnae</name>
    <dbReference type="NCBI Taxonomy" id="1330551"/>
    <lineage>
        <taxon>Bacteria</taxon>
        <taxon>Bacillati</taxon>
        <taxon>Bacillota</taxon>
        <taxon>Bacilli</taxon>
        <taxon>Bacillales</taxon>
        <taxon>Paenibacillaceae</taxon>
        <taxon>Paenibacillus</taxon>
    </lineage>
</organism>
<evidence type="ECO:0000256" key="2">
    <source>
        <dbReference type="ARBA" id="ARBA00022801"/>
    </source>
</evidence>
<keyword evidence="2 5" id="KW-0378">Hydrolase</keyword>
<dbReference type="GO" id="GO:0016787">
    <property type="term" value="F:hydrolase activity"/>
    <property type="evidence" value="ECO:0007669"/>
    <property type="project" value="UniProtKB-UniRule"/>
</dbReference>
<protein>
    <submittedName>
        <fullName evidence="7">AAA family ATPase</fullName>
    </submittedName>
</protein>
<evidence type="ECO:0000313" key="7">
    <source>
        <dbReference type="EMBL" id="NMO96511.1"/>
    </source>
</evidence>
<dbReference type="InterPro" id="IPR027417">
    <property type="entry name" value="P-loop_NTPase"/>
</dbReference>
<dbReference type="GO" id="GO:0043138">
    <property type="term" value="F:3'-5' DNA helicase activity"/>
    <property type="evidence" value="ECO:0007669"/>
    <property type="project" value="TreeGrafter"/>
</dbReference>
<dbReference type="NCBIfam" id="NF041464">
    <property type="entry name" value="HelD_BACSU"/>
    <property type="match status" value="1"/>
</dbReference>
<proteinExistence type="predicted"/>
<evidence type="ECO:0000259" key="6">
    <source>
        <dbReference type="PROSITE" id="PS51198"/>
    </source>
</evidence>
<dbReference type="PANTHER" id="PTHR11070:SF17">
    <property type="entry name" value="DNA HELICASE IV"/>
    <property type="match status" value="1"/>
</dbReference>
<dbReference type="Gene3D" id="3.40.50.300">
    <property type="entry name" value="P-loop containing nucleotide triphosphate hydrolases"/>
    <property type="match status" value="3"/>
</dbReference>
<evidence type="ECO:0000256" key="1">
    <source>
        <dbReference type="ARBA" id="ARBA00022741"/>
    </source>
</evidence>
<evidence type="ECO:0000313" key="8">
    <source>
        <dbReference type="Proteomes" id="UP000565468"/>
    </source>
</evidence>
<dbReference type="GO" id="GO:0005829">
    <property type="term" value="C:cytosol"/>
    <property type="evidence" value="ECO:0007669"/>
    <property type="project" value="TreeGrafter"/>
</dbReference>
<gene>
    <name evidence="7" type="ORF">HII30_12085</name>
</gene>
<dbReference type="Pfam" id="PF13538">
    <property type="entry name" value="UvrD_C_2"/>
    <property type="match status" value="1"/>
</dbReference>
<keyword evidence="1 5" id="KW-0547">Nucleotide-binding</keyword>
<dbReference type="GO" id="GO:0003677">
    <property type="term" value="F:DNA binding"/>
    <property type="evidence" value="ECO:0007669"/>
    <property type="project" value="InterPro"/>
</dbReference>
<dbReference type="GO" id="GO:0000725">
    <property type="term" value="P:recombinational repair"/>
    <property type="evidence" value="ECO:0007669"/>
    <property type="project" value="TreeGrafter"/>
</dbReference>
<dbReference type="InterPro" id="IPR000212">
    <property type="entry name" value="DNA_helicase_UvrD/REP"/>
</dbReference>
<name>A0A848M8H5_PAELE</name>
<dbReference type="Gene3D" id="1.10.10.160">
    <property type="match status" value="1"/>
</dbReference>
<dbReference type="Pfam" id="PF00580">
    <property type="entry name" value="UvrD-helicase"/>
    <property type="match status" value="1"/>
</dbReference>
<evidence type="ECO:0000256" key="4">
    <source>
        <dbReference type="ARBA" id="ARBA00022840"/>
    </source>
</evidence>
<dbReference type="InterPro" id="IPR014016">
    <property type="entry name" value="UvrD-like_ATP-bd"/>
</dbReference>
<keyword evidence="8" id="KW-1185">Reference proteome</keyword>
<keyword evidence="4 5" id="KW-0067">ATP-binding</keyword>
<accession>A0A848M8H5</accession>
<evidence type="ECO:0000256" key="5">
    <source>
        <dbReference type="PROSITE-ProRule" id="PRU00560"/>
    </source>
</evidence>
<feature type="binding site" evidence="5">
    <location>
        <begin position="233"/>
        <end position="240"/>
    </location>
    <ligand>
        <name>ATP</name>
        <dbReference type="ChEBI" id="CHEBI:30616"/>
    </ligand>
</feature>
<evidence type="ECO:0000256" key="3">
    <source>
        <dbReference type="ARBA" id="ARBA00022806"/>
    </source>
</evidence>
<dbReference type="InterPro" id="IPR048228">
    <property type="entry name" value="HelD_bacillota"/>
</dbReference>
<dbReference type="InterPro" id="IPR013986">
    <property type="entry name" value="DExx_box_DNA_helicase_dom_sf"/>
</dbReference>
<dbReference type="PROSITE" id="PS51198">
    <property type="entry name" value="UVRD_HELICASE_ATP_BIND"/>
    <property type="match status" value="1"/>
</dbReference>
<sequence length="773" mass="89428">MAIDEQDWKDEQARVTDVTARIGSKITQLEKEVGDVRGDVIEMRKDFWDEVTVNFSNPDDLGETSTNLRQQSQVLSERERSHLQSSKALKKYRKLVSSPYFGRIDFRETTEDQAETIYLGIGSLMDEDMENFLIYDWRAPISSLYYDGSPGEARYETPSGMVTGEMSLKRQFVIRDRVIEVLFDTGVTIGDELLQQVLSHSADDRMKNIVATIQKEQNAVIRNDKTRMLIVQGAAGSGKTSAALQRVAYLLYKYRETLQADQMILFSPNPLFNSYVSTVLPELGEDNMQQTTFQQYLEHRLGREFDLEDVFSQTESLLNTEENAQQQARREGIAFKSGASYLNIITSYKDRLQSRDMMFRPIVFQGRIIISAEEMVSQFYTYDASVKMANRLDLMREWLLKHLSDFSVEERKSKWVEDQIELMDPDDYHRAFQTMRRKQQKNETSFNDFDAEKEALAKMVVSSRLKPLRRWIKNYRFVDVKGLYSRLFQDSYMLKELLEEGTELPKSWSEISTQTLNQIADKALLYEDVTPLLYLKELLQGFRTNTGIRHVIIDEVQDYSIFQLEFLKRLFPRAKMTVLGDLNQAIYAHGEELGQLDNLVSLYGEDETEVISLTRSYRSTYNIVEFTRSMIPGGEQIVPFNRPGEAPEVIPAADEYELHTNILKDIATLQEKGYHYVAVICKTEEESRRVHGVLSEQMQARLITKSTPAFEKGILVVPAYLAKGVEFDAVIIYNGSNAHYHRETERKLFYTACTRAMHELHIYYTGEKSKFLP</sequence>
<dbReference type="GO" id="GO:0005524">
    <property type="term" value="F:ATP binding"/>
    <property type="evidence" value="ECO:0007669"/>
    <property type="project" value="UniProtKB-UniRule"/>
</dbReference>
<dbReference type="RefSeq" id="WP_169505389.1">
    <property type="nucleotide sequence ID" value="NZ_JABBPN010000010.1"/>
</dbReference>
<dbReference type="PANTHER" id="PTHR11070">
    <property type="entry name" value="UVRD / RECB / PCRA DNA HELICASE FAMILY MEMBER"/>
    <property type="match status" value="1"/>
</dbReference>
<keyword evidence="3 5" id="KW-0347">Helicase</keyword>
<dbReference type="EMBL" id="JABBPN010000010">
    <property type="protein sequence ID" value="NMO96511.1"/>
    <property type="molecule type" value="Genomic_DNA"/>
</dbReference>
<comment type="caution">
    <text evidence="7">The sequence shown here is derived from an EMBL/GenBank/DDBJ whole genome shotgun (WGS) entry which is preliminary data.</text>
</comment>
<dbReference type="AlphaFoldDB" id="A0A848M8H5"/>
<feature type="domain" description="UvrD-like helicase ATP-binding" evidence="6">
    <location>
        <begin position="212"/>
        <end position="620"/>
    </location>
</feature>
<dbReference type="Proteomes" id="UP000565468">
    <property type="component" value="Unassembled WGS sequence"/>
</dbReference>
<dbReference type="SUPFAM" id="SSF52540">
    <property type="entry name" value="P-loop containing nucleoside triphosphate hydrolases"/>
    <property type="match status" value="1"/>
</dbReference>